<accession>A0ABM5LLW6</accession>
<organism evidence="1 2">
    <name type="scientific">Fibrobacter succinogenes (strain ATCC 19169 / S85)</name>
    <dbReference type="NCBI Taxonomy" id="59374"/>
    <lineage>
        <taxon>Bacteria</taxon>
        <taxon>Pseudomonadati</taxon>
        <taxon>Fibrobacterota</taxon>
        <taxon>Fibrobacteria</taxon>
        <taxon>Fibrobacterales</taxon>
        <taxon>Fibrobacteraceae</taxon>
        <taxon>Fibrobacter</taxon>
    </lineage>
</organism>
<evidence type="ECO:0000313" key="1">
    <source>
        <dbReference type="EMBL" id="ACX76521.1"/>
    </source>
</evidence>
<evidence type="ECO:0000313" key="2">
    <source>
        <dbReference type="Proteomes" id="UP000001497"/>
    </source>
</evidence>
<dbReference type="EMBL" id="CP001792">
    <property type="protein sequence ID" value="ACX76521.1"/>
    <property type="molecule type" value="Genomic_DNA"/>
</dbReference>
<proteinExistence type="predicted"/>
<keyword evidence="2" id="KW-1185">Reference proteome</keyword>
<gene>
    <name evidence="1" type="ordered locus">Fisuc_2941</name>
</gene>
<protein>
    <submittedName>
        <fullName evidence="1">Uncharacterized protein</fullName>
    </submittedName>
</protein>
<dbReference type="Proteomes" id="UP000001497">
    <property type="component" value="Chromosome"/>
</dbReference>
<reference evidence="1" key="1">
    <citation type="submission" date="2009-10" db="EMBL/GenBank/DDBJ databases">
        <title>Complete sequence of Fibrobacter succinogenes subsp. succinogenes S85.</title>
        <authorList>
            <consortium name="US DOE Joint Genome Institute"/>
            <person name="Lucas S."/>
            <person name="Copeland A."/>
            <person name="Lapidus A."/>
            <person name="Glavina del Rio T."/>
            <person name="Tice H."/>
            <person name="Bruce D."/>
            <person name="Goodwin L."/>
            <person name="Pitluck S."/>
            <person name="Chertkov O."/>
            <person name="Detter J.C."/>
            <person name="Han C."/>
            <person name="Tapia R."/>
            <person name="Larimer F."/>
            <person name="Land M."/>
            <person name="Hauser L."/>
            <person name="Kyrpides N."/>
            <person name="Mikhailova N."/>
            <person name="Weimer P.J."/>
            <person name="Stevenson D.M."/>
            <person name="Boyum J."/>
            <person name="Brumm P.I."/>
            <person name="Mead D."/>
        </authorList>
    </citation>
    <scope>NUCLEOTIDE SEQUENCE [LARGE SCALE GENOMIC DNA]</scope>
    <source>
        <strain evidence="1">S85</strain>
    </source>
</reference>
<sequence length="67" mass="7898">MIWHQEAPYDNDKSIDSYRLTDLKEPTDEMLAQIMRETAEDARKANAEATNRFFDEIEKMCENARSL</sequence>
<name>A0ABM5LLW6_FIBSS</name>
<dbReference type="RefSeq" id="WP_015732462.1">
    <property type="nucleotide sequence ID" value="NC_013410.1"/>
</dbReference>